<dbReference type="OrthoDB" id="1467719at2"/>
<accession>A0A2S6IIN4</accession>
<gene>
    <name evidence="2" type="ORF">LY01_02299</name>
</gene>
<dbReference type="EMBL" id="PTJE01000005">
    <property type="protein sequence ID" value="PPK94077.1"/>
    <property type="molecule type" value="Genomic_DNA"/>
</dbReference>
<dbReference type="RefSeq" id="WP_104515974.1">
    <property type="nucleotide sequence ID" value="NZ_MQVW01000002.1"/>
</dbReference>
<keyword evidence="1" id="KW-0812">Transmembrane</keyword>
<comment type="caution">
    <text evidence="2">The sequence shown here is derived from an EMBL/GenBank/DDBJ whole genome shotgun (WGS) entry which is preliminary data.</text>
</comment>
<keyword evidence="1" id="KW-0472">Membrane</keyword>
<organism evidence="2 3">
    <name type="scientific">Nonlabens xylanidelens</name>
    <dbReference type="NCBI Taxonomy" id="191564"/>
    <lineage>
        <taxon>Bacteria</taxon>
        <taxon>Pseudomonadati</taxon>
        <taxon>Bacteroidota</taxon>
        <taxon>Flavobacteriia</taxon>
        <taxon>Flavobacteriales</taxon>
        <taxon>Flavobacteriaceae</taxon>
        <taxon>Nonlabens</taxon>
    </lineage>
</organism>
<keyword evidence="3" id="KW-1185">Reference proteome</keyword>
<reference evidence="2 3" key="1">
    <citation type="submission" date="2018-02" db="EMBL/GenBank/DDBJ databases">
        <title>Genomic Encyclopedia of Archaeal and Bacterial Type Strains, Phase II (KMG-II): from individual species to whole genera.</title>
        <authorList>
            <person name="Goeker M."/>
        </authorList>
    </citation>
    <scope>NUCLEOTIDE SEQUENCE [LARGE SCALE GENOMIC DNA]</scope>
    <source>
        <strain evidence="2 3">DSM 16809</strain>
    </source>
</reference>
<feature type="transmembrane region" description="Helical" evidence="1">
    <location>
        <begin position="20"/>
        <end position="39"/>
    </location>
</feature>
<evidence type="ECO:0000256" key="1">
    <source>
        <dbReference type="SAM" id="Phobius"/>
    </source>
</evidence>
<dbReference type="AlphaFoldDB" id="A0A2S6IIN4"/>
<name>A0A2S6IIN4_9FLAO</name>
<proteinExistence type="predicted"/>
<dbReference type="Proteomes" id="UP000239002">
    <property type="component" value="Unassembled WGS sequence"/>
</dbReference>
<protein>
    <submittedName>
        <fullName evidence="2">Septum formation initiator</fullName>
    </submittedName>
</protein>
<sequence>MGLKKLKANPWWRFFSNKYTLITIFFAIWICFLDANAWMTSHREIDKQLAEKQENADFYRKGIARDKAKIASLQDSLGLEKYARERYLMKRENEEVFIIQHADSVKTEENE</sequence>
<keyword evidence="1" id="KW-1133">Transmembrane helix</keyword>
<evidence type="ECO:0000313" key="3">
    <source>
        <dbReference type="Proteomes" id="UP000239002"/>
    </source>
</evidence>
<evidence type="ECO:0000313" key="2">
    <source>
        <dbReference type="EMBL" id="PPK94077.1"/>
    </source>
</evidence>